<reference evidence="4" key="2">
    <citation type="submission" date="2020-12" db="UniProtKB">
        <authorList>
            <consortium name="WormBaseParasite"/>
        </authorList>
    </citation>
    <scope>IDENTIFICATION</scope>
</reference>
<feature type="domain" description="SET" evidence="1">
    <location>
        <begin position="100"/>
        <end position="221"/>
    </location>
</feature>
<dbReference type="WBParaSite" id="SRAE_2000259300.1">
    <property type="protein sequence ID" value="SRAE_2000259300.1"/>
    <property type="gene ID" value="WBGene00262804"/>
</dbReference>
<evidence type="ECO:0000259" key="1">
    <source>
        <dbReference type="PROSITE" id="PS50280"/>
    </source>
</evidence>
<dbReference type="InterPro" id="IPR046341">
    <property type="entry name" value="SET_dom_sf"/>
</dbReference>
<dbReference type="Gene3D" id="2.170.270.10">
    <property type="entry name" value="SET domain"/>
    <property type="match status" value="1"/>
</dbReference>
<dbReference type="RefSeq" id="XP_024507132.1">
    <property type="nucleotide sequence ID" value="XM_024653679.1"/>
</dbReference>
<dbReference type="GO" id="GO:0042054">
    <property type="term" value="F:histone methyltransferase activity"/>
    <property type="evidence" value="ECO:0007669"/>
    <property type="project" value="TreeGrafter"/>
</dbReference>
<dbReference type="PROSITE" id="PS50280">
    <property type="entry name" value="SET"/>
    <property type="match status" value="1"/>
</dbReference>
<evidence type="ECO:0000313" key="4">
    <source>
        <dbReference type="WBParaSite" id="SRAE_2000259300.1"/>
    </source>
</evidence>
<dbReference type="Proteomes" id="UP000035682">
    <property type="component" value="Unplaced"/>
</dbReference>
<dbReference type="InterPro" id="IPR001214">
    <property type="entry name" value="SET_dom"/>
</dbReference>
<dbReference type="WormBase" id="SRAE_2000259300">
    <property type="protein sequence ID" value="SRP10608"/>
    <property type="gene ID" value="WBGene00262804"/>
</dbReference>
<dbReference type="Pfam" id="PF00856">
    <property type="entry name" value="SET"/>
    <property type="match status" value="1"/>
</dbReference>
<dbReference type="CTD" id="36380297"/>
<dbReference type="SUPFAM" id="SSF82199">
    <property type="entry name" value="SET domain"/>
    <property type="match status" value="1"/>
</dbReference>
<dbReference type="GO" id="GO:0003690">
    <property type="term" value="F:double-stranded DNA binding"/>
    <property type="evidence" value="ECO:0007669"/>
    <property type="project" value="TreeGrafter"/>
</dbReference>
<evidence type="ECO:0000313" key="3">
    <source>
        <dbReference type="Proteomes" id="UP000035682"/>
    </source>
</evidence>
<dbReference type="STRING" id="34506.A0A090LDU2"/>
<reference evidence="2 3" key="1">
    <citation type="submission" date="2014-09" db="EMBL/GenBank/DDBJ databases">
        <authorList>
            <person name="Martin A.A."/>
        </authorList>
    </citation>
    <scope>NUCLEOTIDE SEQUENCE</scope>
    <source>
        <strain evidence="3">ED321</strain>
        <strain evidence="2">ED321 Heterogonic</strain>
    </source>
</reference>
<dbReference type="GeneID" id="36380297"/>
<accession>A0A090LDU2</accession>
<dbReference type="PANTHER" id="PTHR45660:SF13">
    <property type="entry name" value="HISTONE-LYSINE N-METHYLTRANSFERASE SETMAR"/>
    <property type="match status" value="1"/>
</dbReference>
<dbReference type="OrthoDB" id="616263at2759"/>
<dbReference type="SMART" id="SM00317">
    <property type="entry name" value="SET"/>
    <property type="match status" value="1"/>
</dbReference>
<name>A0A090LDU2_STRRB</name>
<organism evidence="2">
    <name type="scientific">Strongyloides ratti</name>
    <name type="common">Parasitic roundworm</name>
    <dbReference type="NCBI Taxonomy" id="34506"/>
    <lineage>
        <taxon>Eukaryota</taxon>
        <taxon>Metazoa</taxon>
        <taxon>Ecdysozoa</taxon>
        <taxon>Nematoda</taxon>
        <taxon>Chromadorea</taxon>
        <taxon>Rhabditida</taxon>
        <taxon>Tylenchina</taxon>
        <taxon>Panagrolaimomorpha</taxon>
        <taxon>Strongyloidoidea</taxon>
        <taxon>Strongyloididae</taxon>
        <taxon>Strongyloides</taxon>
    </lineage>
</organism>
<proteinExistence type="predicted"/>
<evidence type="ECO:0000313" key="5">
    <source>
        <dbReference type="WormBase" id="SRAE_2000259300"/>
    </source>
</evidence>
<gene>
    <name evidence="2 4 5" type="ORF">SRAE_2000259300</name>
</gene>
<protein>
    <submittedName>
        <fullName evidence="2 4">G9a</fullName>
    </submittedName>
</protein>
<keyword evidence="3" id="KW-1185">Reference proteome</keyword>
<dbReference type="AlphaFoldDB" id="A0A090LDU2"/>
<dbReference type="EMBL" id="LN609529">
    <property type="protein sequence ID" value="CEF67932.1"/>
    <property type="molecule type" value="Genomic_DNA"/>
</dbReference>
<dbReference type="PANTHER" id="PTHR45660">
    <property type="entry name" value="HISTONE-LYSINE N-METHYLTRANSFERASE SETMAR"/>
    <property type="match status" value="1"/>
</dbReference>
<evidence type="ECO:0000313" key="2">
    <source>
        <dbReference type="EMBL" id="CEF67932.1"/>
    </source>
</evidence>
<dbReference type="InterPro" id="IPR051357">
    <property type="entry name" value="H3K9_HMTase_SUVAR3-9"/>
</dbReference>
<sequence length="250" mass="29135">MKKYLAPNVTVNESIKEFTLNFINIDKSIYKGKATLDKEIEIDKKFKKCTCDRNHMNKDYSGITRSFCKNYGKLYQSLQSCGNPNCVIKLNRMKKKASKLQLEVFLTKNRGWGLRTRNRIMPFQYICEYVGELWLEDEYDSKEKGWYCYEVQANGITYIYDAEKEGNFARMINHSCSNNSIAIACSLRDDLIYKGEKIPQLGIFAADKIIEPGEEICINYNDTYFIDGFDCLCGSDICISKRKKRRRCNE</sequence>